<dbReference type="Proteomes" id="UP000435243">
    <property type="component" value="Unassembled WGS sequence"/>
</dbReference>
<keyword evidence="1" id="KW-0812">Transmembrane</keyword>
<dbReference type="InterPro" id="IPR002656">
    <property type="entry name" value="Acyl_transf_3_dom"/>
</dbReference>
<evidence type="ECO:0000313" key="3">
    <source>
        <dbReference type="EMBL" id="MXO88860.1"/>
    </source>
</evidence>
<dbReference type="EMBL" id="WTYY01000004">
    <property type="protein sequence ID" value="MXO88860.1"/>
    <property type="molecule type" value="Genomic_DNA"/>
</dbReference>
<feature type="transmembrane region" description="Helical" evidence="1">
    <location>
        <begin position="187"/>
        <end position="207"/>
    </location>
</feature>
<evidence type="ECO:0000313" key="4">
    <source>
        <dbReference type="Proteomes" id="UP000435243"/>
    </source>
</evidence>
<evidence type="ECO:0000256" key="1">
    <source>
        <dbReference type="SAM" id="Phobius"/>
    </source>
</evidence>
<sequence>MTGLAKPAGNSGATGLASRLFPPLAGAPGEIATIQYLRGFAAVLVLLYHLSQQWAPVGGIPALEVMRSGVDVFFVISGFVMVWSTDKGSRLSAGTFMARRIARVAPLYWVITSAVVLVLLLAPGAIGWTGTNIWHIIASYLFLPAVNPLIGAIYPVVPLGWTLLFEMFFYAMFALAILLGGRVPRRVMAILITSMLALVALGKAVALPVALAFYARPILLEFVFGVIVGLVFKGPILPGGARSHLPYYVIAFAGLFLLLFLPDMPNSWRALRFGIPSALMVYGFVHIQAAPSALWHRMGDMSYSLYLIHYPIVVAFGAAWHGAFSQYGLPAYALFMAAGTAISLIFGYLCWLLVELPLIDSARRRLRRPTAAPA</sequence>
<keyword evidence="1" id="KW-1133">Transmembrane helix</keyword>
<feature type="transmembrane region" description="Helical" evidence="1">
    <location>
        <begin position="329"/>
        <end position="354"/>
    </location>
</feature>
<protein>
    <submittedName>
        <fullName evidence="3">Acyltransferase family protein</fullName>
    </submittedName>
</protein>
<feature type="transmembrane region" description="Helical" evidence="1">
    <location>
        <begin position="213"/>
        <end position="232"/>
    </location>
</feature>
<keyword evidence="3" id="KW-0808">Transferase</keyword>
<feature type="domain" description="Acyltransferase 3" evidence="2">
    <location>
        <begin position="33"/>
        <end position="346"/>
    </location>
</feature>
<name>A0A844ZPA8_9SPHN</name>
<dbReference type="GO" id="GO:0016020">
    <property type="term" value="C:membrane"/>
    <property type="evidence" value="ECO:0007669"/>
    <property type="project" value="TreeGrafter"/>
</dbReference>
<proteinExistence type="predicted"/>
<dbReference type="PANTHER" id="PTHR23028:SF53">
    <property type="entry name" value="ACYL_TRANSF_3 DOMAIN-CONTAINING PROTEIN"/>
    <property type="match status" value="1"/>
</dbReference>
<organism evidence="3 4">
    <name type="scientific">Alteraurantiacibacter aestuarii</name>
    <dbReference type="NCBI Taxonomy" id="650004"/>
    <lineage>
        <taxon>Bacteria</taxon>
        <taxon>Pseudomonadati</taxon>
        <taxon>Pseudomonadota</taxon>
        <taxon>Alphaproteobacteria</taxon>
        <taxon>Sphingomonadales</taxon>
        <taxon>Erythrobacteraceae</taxon>
        <taxon>Alteraurantiacibacter</taxon>
    </lineage>
</organism>
<comment type="caution">
    <text evidence="3">The sequence shown here is derived from an EMBL/GenBank/DDBJ whole genome shotgun (WGS) entry which is preliminary data.</text>
</comment>
<dbReference type="GO" id="GO:0000271">
    <property type="term" value="P:polysaccharide biosynthetic process"/>
    <property type="evidence" value="ECO:0007669"/>
    <property type="project" value="TreeGrafter"/>
</dbReference>
<accession>A0A844ZPA8</accession>
<feature type="transmembrane region" description="Helical" evidence="1">
    <location>
        <begin position="303"/>
        <end position="323"/>
    </location>
</feature>
<keyword evidence="3" id="KW-0012">Acyltransferase</keyword>
<feature type="transmembrane region" description="Helical" evidence="1">
    <location>
        <begin position="160"/>
        <end position="180"/>
    </location>
</feature>
<feature type="transmembrane region" description="Helical" evidence="1">
    <location>
        <begin position="31"/>
        <end position="50"/>
    </location>
</feature>
<feature type="transmembrane region" description="Helical" evidence="1">
    <location>
        <begin position="273"/>
        <end position="291"/>
    </location>
</feature>
<keyword evidence="1" id="KW-0472">Membrane</keyword>
<dbReference type="GO" id="GO:0016747">
    <property type="term" value="F:acyltransferase activity, transferring groups other than amino-acyl groups"/>
    <property type="evidence" value="ECO:0007669"/>
    <property type="project" value="InterPro"/>
</dbReference>
<feature type="transmembrane region" description="Helical" evidence="1">
    <location>
        <begin position="105"/>
        <end position="126"/>
    </location>
</feature>
<feature type="transmembrane region" description="Helical" evidence="1">
    <location>
        <begin position="133"/>
        <end position="154"/>
    </location>
</feature>
<dbReference type="RefSeq" id="WP_160591370.1">
    <property type="nucleotide sequence ID" value="NZ_BAAAFP010000003.1"/>
</dbReference>
<reference evidence="3 4" key="1">
    <citation type="submission" date="2019-12" db="EMBL/GenBank/DDBJ databases">
        <title>Genomic-based taxomic classification of the family Erythrobacteraceae.</title>
        <authorList>
            <person name="Xu L."/>
        </authorList>
    </citation>
    <scope>NUCLEOTIDE SEQUENCE [LARGE SCALE GENOMIC DNA]</scope>
    <source>
        <strain evidence="3 4">JCM 16339</strain>
    </source>
</reference>
<keyword evidence="4" id="KW-1185">Reference proteome</keyword>
<evidence type="ECO:0000259" key="2">
    <source>
        <dbReference type="Pfam" id="PF01757"/>
    </source>
</evidence>
<dbReference type="Pfam" id="PF01757">
    <property type="entry name" value="Acyl_transf_3"/>
    <property type="match status" value="1"/>
</dbReference>
<dbReference type="InterPro" id="IPR050879">
    <property type="entry name" value="Acyltransferase_3"/>
</dbReference>
<dbReference type="AlphaFoldDB" id="A0A844ZPA8"/>
<gene>
    <name evidence="3" type="ORF">GRI32_08920</name>
</gene>
<feature type="transmembrane region" description="Helical" evidence="1">
    <location>
        <begin position="62"/>
        <end position="85"/>
    </location>
</feature>
<dbReference type="PANTHER" id="PTHR23028">
    <property type="entry name" value="ACETYLTRANSFERASE"/>
    <property type="match status" value="1"/>
</dbReference>
<feature type="transmembrane region" description="Helical" evidence="1">
    <location>
        <begin position="244"/>
        <end position="261"/>
    </location>
</feature>
<dbReference type="OrthoDB" id="9767863at2"/>